<accession>A0ABV0KPV2</accession>
<gene>
    <name evidence="1" type="ORF">NDI38_21630</name>
</gene>
<keyword evidence="2" id="KW-1185">Reference proteome</keyword>
<evidence type="ECO:0000313" key="2">
    <source>
        <dbReference type="Proteomes" id="UP001476950"/>
    </source>
</evidence>
<reference evidence="1 2" key="1">
    <citation type="submission" date="2022-04" db="EMBL/GenBank/DDBJ databases">
        <title>Positive selection, recombination, and allopatry shape intraspecific diversity of widespread and dominant cyanobacteria.</title>
        <authorList>
            <person name="Wei J."/>
            <person name="Shu W."/>
            <person name="Hu C."/>
        </authorList>
    </citation>
    <scope>NUCLEOTIDE SEQUENCE [LARGE SCALE GENOMIC DNA]</scope>
    <source>
        <strain evidence="1 2">AS-A4</strain>
    </source>
</reference>
<protein>
    <submittedName>
        <fullName evidence="1">Uncharacterized protein</fullName>
    </submittedName>
</protein>
<sequence>MISTNRERAQRLLKAYDRYVDSQQAPSGAQPLASLPAAPAPAPFRVRSLLWLLPLLQA</sequence>
<comment type="caution">
    <text evidence="1">The sequence shown here is derived from an EMBL/GenBank/DDBJ whole genome shotgun (WGS) entry which is preliminary data.</text>
</comment>
<dbReference type="RefSeq" id="WP_190447139.1">
    <property type="nucleotide sequence ID" value="NZ_JAMPLM010000025.1"/>
</dbReference>
<proteinExistence type="predicted"/>
<dbReference type="Proteomes" id="UP001476950">
    <property type="component" value="Unassembled WGS sequence"/>
</dbReference>
<name>A0ABV0KPV2_9CYAN</name>
<evidence type="ECO:0000313" key="1">
    <source>
        <dbReference type="EMBL" id="MEP1061036.1"/>
    </source>
</evidence>
<organism evidence="1 2">
    <name type="scientific">Stenomitos frigidus AS-A4</name>
    <dbReference type="NCBI Taxonomy" id="2933935"/>
    <lineage>
        <taxon>Bacteria</taxon>
        <taxon>Bacillati</taxon>
        <taxon>Cyanobacteriota</taxon>
        <taxon>Cyanophyceae</taxon>
        <taxon>Leptolyngbyales</taxon>
        <taxon>Leptolyngbyaceae</taxon>
        <taxon>Stenomitos</taxon>
    </lineage>
</organism>
<dbReference type="EMBL" id="JAMPLM010000025">
    <property type="protein sequence ID" value="MEP1061036.1"/>
    <property type="molecule type" value="Genomic_DNA"/>
</dbReference>